<dbReference type="SUPFAM" id="SSF89796">
    <property type="entry name" value="CoA-transferase family III (CaiB/BaiF)"/>
    <property type="match status" value="1"/>
</dbReference>
<dbReference type="Gene3D" id="3.30.1540.10">
    <property type="entry name" value="formyl-coa transferase, domain 3"/>
    <property type="match status" value="1"/>
</dbReference>
<dbReference type="Gene3D" id="3.40.50.10540">
    <property type="entry name" value="Crotonobetainyl-coa:carnitine coa-transferase, domain 1"/>
    <property type="match status" value="1"/>
</dbReference>
<sequence>MTASLPLQPLAGLRVLDLSRVLAGPMCAMSLADLGADVTKVEHPSRGDDTRDWGVRVGSRNTSYFNSANRNKRSISLDLQSPQGQEIALQLAARSDVVIQNFKVGGAEKLGLGYEQLSALNPRLVYCSISGYSRSGPEARRPGYDLVVQGEAGLMAMNGEEGQGPLKFGIAAVDMFTGMYSAQAILAALYERHTTGRGRHVQMALYDCGLMITSYYGMEALLKDGDPPKFGNAHPSIVPYGVFEAADGPLVITVGNNGQFQRFCNEIIERPEWTTDERFATNTARSANRHVLMPLIHEALRRKPRAELLAQLTAAQIPCGEVLGMLDALQSERTRTAGLLHRYEDREAGAQAVLAPPYAMDGERLPVRMPPPHLGEHTDAVLSEQLGMAPDAIAALRAQNII</sequence>
<reference evidence="2" key="1">
    <citation type="submission" date="2022-09" db="EMBL/GenBank/DDBJ databases">
        <title>The complete genome of Acidovorax sp. 5MLIR.</title>
        <authorList>
            <person name="Liu L."/>
            <person name="Yue J."/>
            <person name="Yang F."/>
            <person name="Yuan J."/>
            <person name="Li L."/>
        </authorList>
    </citation>
    <scope>NUCLEOTIDE SEQUENCE</scope>
    <source>
        <strain evidence="2">5MLIR</strain>
    </source>
</reference>
<dbReference type="RefSeq" id="WP_231044577.1">
    <property type="nucleotide sequence ID" value="NZ_CP106881.1"/>
</dbReference>
<dbReference type="InterPro" id="IPR023606">
    <property type="entry name" value="CoA-Trfase_III_dom_1_sf"/>
</dbReference>
<keyword evidence="3" id="KW-1185">Reference proteome</keyword>
<gene>
    <name evidence="2" type="ORF">M9799_14430</name>
</gene>
<dbReference type="Pfam" id="PF02515">
    <property type="entry name" value="CoA_transf_3"/>
    <property type="match status" value="1"/>
</dbReference>
<dbReference type="PANTHER" id="PTHR48207">
    <property type="entry name" value="SUCCINATE--HYDROXYMETHYLGLUTARATE COA-TRANSFERASE"/>
    <property type="match status" value="1"/>
</dbReference>
<evidence type="ECO:0000313" key="2">
    <source>
        <dbReference type="EMBL" id="UYG51249.1"/>
    </source>
</evidence>
<protein>
    <submittedName>
        <fullName evidence="2">CoA transferase</fullName>
    </submittedName>
</protein>
<dbReference type="InterPro" id="IPR044855">
    <property type="entry name" value="CoA-Trfase_III_dom3_sf"/>
</dbReference>
<dbReference type="GO" id="GO:0016740">
    <property type="term" value="F:transferase activity"/>
    <property type="evidence" value="ECO:0007669"/>
    <property type="project" value="UniProtKB-KW"/>
</dbReference>
<name>A0ABY6G891_9BURK</name>
<accession>A0ABY6G891</accession>
<dbReference type="Proteomes" id="UP001162800">
    <property type="component" value="Chromosome"/>
</dbReference>
<organism evidence="2 3">
    <name type="scientific">Comamonas endophytica</name>
    <dbReference type="NCBI Taxonomy" id="2949090"/>
    <lineage>
        <taxon>Bacteria</taxon>
        <taxon>Pseudomonadati</taxon>
        <taxon>Pseudomonadota</taxon>
        <taxon>Betaproteobacteria</taxon>
        <taxon>Burkholderiales</taxon>
        <taxon>Comamonadaceae</taxon>
        <taxon>Comamonas</taxon>
    </lineage>
</organism>
<dbReference type="EMBL" id="CP106881">
    <property type="protein sequence ID" value="UYG51249.1"/>
    <property type="molecule type" value="Genomic_DNA"/>
</dbReference>
<dbReference type="InterPro" id="IPR050483">
    <property type="entry name" value="CoA-transferase_III_domain"/>
</dbReference>
<evidence type="ECO:0000256" key="1">
    <source>
        <dbReference type="ARBA" id="ARBA00022679"/>
    </source>
</evidence>
<dbReference type="InterPro" id="IPR003673">
    <property type="entry name" value="CoA-Trfase_fam_III"/>
</dbReference>
<dbReference type="PANTHER" id="PTHR48207:SF3">
    <property type="entry name" value="SUCCINATE--HYDROXYMETHYLGLUTARATE COA-TRANSFERASE"/>
    <property type="match status" value="1"/>
</dbReference>
<evidence type="ECO:0000313" key="3">
    <source>
        <dbReference type="Proteomes" id="UP001162800"/>
    </source>
</evidence>
<proteinExistence type="predicted"/>
<keyword evidence="1 2" id="KW-0808">Transferase</keyword>